<proteinExistence type="predicted"/>
<organism evidence="1 2">
    <name type="scientific">Leersia perrieri</name>
    <dbReference type="NCBI Taxonomy" id="77586"/>
    <lineage>
        <taxon>Eukaryota</taxon>
        <taxon>Viridiplantae</taxon>
        <taxon>Streptophyta</taxon>
        <taxon>Embryophyta</taxon>
        <taxon>Tracheophyta</taxon>
        <taxon>Spermatophyta</taxon>
        <taxon>Magnoliopsida</taxon>
        <taxon>Liliopsida</taxon>
        <taxon>Poales</taxon>
        <taxon>Poaceae</taxon>
        <taxon>BOP clade</taxon>
        <taxon>Oryzoideae</taxon>
        <taxon>Oryzeae</taxon>
        <taxon>Oryzinae</taxon>
        <taxon>Leersia</taxon>
    </lineage>
</organism>
<evidence type="ECO:0000313" key="1">
    <source>
        <dbReference type="EnsemblPlants" id="LPERR04G05560.1"/>
    </source>
</evidence>
<dbReference type="Gramene" id="LPERR04G05560.1">
    <property type="protein sequence ID" value="LPERR04G05560.1"/>
    <property type="gene ID" value="LPERR04G05560"/>
</dbReference>
<protein>
    <submittedName>
        <fullName evidence="1">Uncharacterized protein</fullName>
    </submittedName>
</protein>
<name>A0A0D9W3M6_9ORYZ</name>
<reference evidence="1" key="3">
    <citation type="submission" date="2015-04" db="UniProtKB">
        <authorList>
            <consortium name="EnsemblPlants"/>
        </authorList>
    </citation>
    <scope>IDENTIFICATION</scope>
</reference>
<dbReference type="EnsemblPlants" id="LPERR04G05560.1">
    <property type="protein sequence ID" value="LPERR04G05560.1"/>
    <property type="gene ID" value="LPERR04G05560"/>
</dbReference>
<reference evidence="2" key="2">
    <citation type="submission" date="2013-12" db="EMBL/GenBank/DDBJ databases">
        <authorList>
            <person name="Yu Y."/>
            <person name="Lee S."/>
            <person name="de Baynast K."/>
            <person name="Wissotski M."/>
            <person name="Liu L."/>
            <person name="Talag J."/>
            <person name="Goicoechea J."/>
            <person name="Angelova A."/>
            <person name="Jetty R."/>
            <person name="Kudrna D."/>
            <person name="Golser W."/>
            <person name="Rivera L."/>
            <person name="Zhang J."/>
            <person name="Wing R."/>
        </authorList>
    </citation>
    <scope>NUCLEOTIDE SEQUENCE</scope>
</reference>
<dbReference type="AlphaFoldDB" id="A0A0D9W3M6"/>
<accession>A0A0D9W3M6</accession>
<dbReference type="Proteomes" id="UP000032180">
    <property type="component" value="Chromosome 4"/>
</dbReference>
<dbReference type="HOGENOM" id="CLU_2389388_0_0_1"/>
<evidence type="ECO:0000313" key="2">
    <source>
        <dbReference type="Proteomes" id="UP000032180"/>
    </source>
</evidence>
<keyword evidence="2" id="KW-1185">Reference proteome</keyword>
<reference evidence="1 2" key="1">
    <citation type="submission" date="2012-08" db="EMBL/GenBank/DDBJ databases">
        <title>Oryza genome evolution.</title>
        <authorList>
            <person name="Wing R.A."/>
        </authorList>
    </citation>
    <scope>NUCLEOTIDE SEQUENCE</scope>
</reference>
<sequence length="115" mass="12560">MDLFMVPSSLAPWRRQRWRRERGPGSSGRPPFLLPPSFSLHSTREFICPLSPPSPLLLKSTRIEAVFRGISSGNRRARWRSPGCHCSGTGCGAPQCGGRWRPPGCRCKGAGCGAP</sequence>